<dbReference type="Gene3D" id="1.20.1250.20">
    <property type="entry name" value="MFS general substrate transporter like domains"/>
    <property type="match status" value="1"/>
</dbReference>
<dbReference type="PANTHER" id="PTHR23502:SF23">
    <property type="entry name" value="FLUCONAZOLE RESISTANCE PROTEIN 1"/>
    <property type="match status" value="1"/>
</dbReference>
<dbReference type="InterPro" id="IPR011701">
    <property type="entry name" value="MFS"/>
</dbReference>
<feature type="transmembrane region" description="Helical" evidence="6">
    <location>
        <begin position="213"/>
        <end position="231"/>
    </location>
</feature>
<feature type="compositionally biased region" description="Polar residues" evidence="5">
    <location>
        <begin position="40"/>
        <end position="56"/>
    </location>
</feature>
<dbReference type="PROSITE" id="PS50850">
    <property type="entry name" value="MFS"/>
    <property type="match status" value="1"/>
</dbReference>
<feature type="domain" description="Major facilitator superfamily (MFS) profile" evidence="7">
    <location>
        <begin position="146"/>
        <end position="588"/>
    </location>
</feature>
<evidence type="ECO:0000256" key="5">
    <source>
        <dbReference type="SAM" id="MobiDB-lite"/>
    </source>
</evidence>
<evidence type="ECO:0000256" key="1">
    <source>
        <dbReference type="ARBA" id="ARBA00004141"/>
    </source>
</evidence>
<evidence type="ECO:0000256" key="6">
    <source>
        <dbReference type="SAM" id="Phobius"/>
    </source>
</evidence>
<dbReference type="GO" id="GO:0005886">
    <property type="term" value="C:plasma membrane"/>
    <property type="evidence" value="ECO:0007669"/>
    <property type="project" value="TreeGrafter"/>
</dbReference>
<feature type="compositionally biased region" description="Acidic residues" evidence="5">
    <location>
        <begin position="57"/>
        <end position="70"/>
    </location>
</feature>
<feature type="transmembrane region" description="Helical" evidence="6">
    <location>
        <begin position="275"/>
        <end position="295"/>
    </location>
</feature>
<feature type="transmembrane region" description="Helical" evidence="6">
    <location>
        <begin position="144"/>
        <end position="165"/>
    </location>
</feature>
<keyword evidence="3 6" id="KW-1133">Transmembrane helix</keyword>
<name>A0A9P4QH07_9PLEO</name>
<keyword evidence="9" id="KW-1185">Reference proteome</keyword>
<dbReference type="PANTHER" id="PTHR23502">
    <property type="entry name" value="MAJOR FACILITATOR SUPERFAMILY"/>
    <property type="match status" value="1"/>
</dbReference>
<dbReference type="GO" id="GO:1990961">
    <property type="term" value="P:xenobiotic detoxification by transmembrane export across the plasma membrane"/>
    <property type="evidence" value="ECO:0007669"/>
    <property type="project" value="TreeGrafter"/>
</dbReference>
<organism evidence="8 9">
    <name type="scientific">Polyplosphaeria fusca</name>
    <dbReference type="NCBI Taxonomy" id="682080"/>
    <lineage>
        <taxon>Eukaryota</taxon>
        <taxon>Fungi</taxon>
        <taxon>Dikarya</taxon>
        <taxon>Ascomycota</taxon>
        <taxon>Pezizomycotina</taxon>
        <taxon>Dothideomycetes</taxon>
        <taxon>Pleosporomycetidae</taxon>
        <taxon>Pleosporales</taxon>
        <taxon>Tetraplosphaeriaceae</taxon>
        <taxon>Polyplosphaeria</taxon>
    </lineage>
</organism>
<evidence type="ECO:0000256" key="3">
    <source>
        <dbReference type="ARBA" id="ARBA00022989"/>
    </source>
</evidence>
<dbReference type="InterPro" id="IPR036259">
    <property type="entry name" value="MFS_trans_sf"/>
</dbReference>
<proteinExistence type="predicted"/>
<dbReference type="EMBL" id="ML996353">
    <property type="protein sequence ID" value="KAF2727128.1"/>
    <property type="molecule type" value="Genomic_DNA"/>
</dbReference>
<feature type="transmembrane region" description="Helical" evidence="6">
    <location>
        <begin position="419"/>
        <end position="438"/>
    </location>
</feature>
<dbReference type="OrthoDB" id="3357846at2759"/>
<protein>
    <submittedName>
        <fullName evidence="8">MFS general substrate transporter</fullName>
    </submittedName>
</protein>
<feature type="transmembrane region" description="Helical" evidence="6">
    <location>
        <begin position="458"/>
        <end position="480"/>
    </location>
</feature>
<keyword evidence="2 6" id="KW-0812">Transmembrane</keyword>
<dbReference type="Pfam" id="PF07690">
    <property type="entry name" value="MFS_1"/>
    <property type="match status" value="1"/>
</dbReference>
<dbReference type="Proteomes" id="UP000799444">
    <property type="component" value="Unassembled WGS sequence"/>
</dbReference>
<accession>A0A9P4QH07</accession>
<comment type="caution">
    <text evidence="8">The sequence shown here is derived from an EMBL/GenBank/DDBJ whole genome shotgun (WGS) entry which is preliminary data.</text>
</comment>
<reference evidence="8" key="1">
    <citation type="journal article" date="2020" name="Stud. Mycol.">
        <title>101 Dothideomycetes genomes: a test case for predicting lifestyles and emergence of pathogens.</title>
        <authorList>
            <person name="Haridas S."/>
            <person name="Albert R."/>
            <person name="Binder M."/>
            <person name="Bloem J."/>
            <person name="Labutti K."/>
            <person name="Salamov A."/>
            <person name="Andreopoulos B."/>
            <person name="Baker S."/>
            <person name="Barry K."/>
            <person name="Bills G."/>
            <person name="Bluhm B."/>
            <person name="Cannon C."/>
            <person name="Castanera R."/>
            <person name="Culley D."/>
            <person name="Daum C."/>
            <person name="Ezra D."/>
            <person name="Gonzalez J."/>
            <person name="Henrissat B."/>
            <person name="Kuo A."/>
            <person name="Liang C."/>
            <person name="Lipzen A."/>
            <person name="Lutzoni F."/>
            <person name="Magnuson J."/>
            <person name="Mondo S."/>
            <person name="Nolan M."/>
            <person name="Ohm R."/>
            <person name="Pangilinan J."/>
            <person name="Park H.-J."/>
            <person name="Ramirez L."/>
            <person name="Alfaro M."/>
            <person name="Sun H."/>
            <person name="Tritt A."/>
            <person name="Yoshinaga Y."/>
            <person name="Zwiers L.-H."/>
            <person name="Turgeon B."/>
            <person name="Goodwin S."/>
            <person name="Spatafora J."/>
            <person name="Crous P."/>
            <person name="Grigoriev I."/>
        </authorList>
    </citation>
    <scope>NUCLEOTIDE SEQUENCE</scope>
    <source>
        <strain evidence="8">CBS 125425</strain>
    </source>
</reference>
<comment type="subcellular location">
    <subcellularLocation>
        <location evidence="1">Membrane</location>
        <topology evidence="1">Multi-pass membrane protein</topology>
    </subcellularLocation>
</comment>
<feature type="transmembrane region" description="Helical" evidence="6">
    <location>
        <begin position="307"/>
        <end position="332"/>
    </location>
</feature>
<evidence type="ECO:0000313" key="9">
    <source>
        <dbReference type="Proteomes" id="UP000799444"/>
    </source>
</evidence>
<feature type="transmembrane region" description="Helical" evidence="6">
    <location>
        <begin position="177"/>
        <end position="201"/>
    </location>
</feature>
<sequence length="588" mass="64780">MYDLIRDAPLGQFIRAITSNKYLQYPEERPDFTLPPQYTRALNSSPGEKITTPSSPSDDDGIDEINETDTDTESLNIVRTTTITRPNSQAWTPERFEAERTVSLQRTKTLPIAPQKTQDGIVLVDWYTTDDPANPYNWSRYKRAFVVFLLCSYTFVVYIGSSIYAPAHDAVMHRFGVSAAAASVPLSVYVVAYGVGPLVFAPLSEIPIIGRNPIYIVGTLLFFVISFPTAVTEGFGSFIALRFLQGLFGSPAVANAGASFSDVYSIIYVGYPLSWWCYFAWAGPATGPVIAGFAVQAENWHWPMWELVWMSGPMLLVMIILLPETSSSNILLRRAQRLRKLTGNDNLQSQSEIDQRHLTASGIFVDAIIKPVEIVIKDPAVLFVNAYTSLFYGIYFTFFEVFPLVFPPYYGFNLGQTGLAFLACEVGASIGLLGYFAYLHFYMIPLNLKHGLQSPERWLMSGLVGSVMLSVGLFIFAWTARADIHFLVPLVGVVIFAAGTMPIFQAIFVWLPLTYPKYAASLFAGNDLSRASMAAGSVMFARPLFINVGVDKGVTLLGGLSVGGIFGMAAIIYWGAGLRAKSKFANKA</sequence>
<dbReference type="CDD" id="cd17323">
    <property type="entry name" value="MFS_Tpo1_MDR_like"/>
    <property type="match status" value="1"/>
</dbReference>
<dbReference type="InterPro" id="IPR020846">
    <property type="entry name" value="MFS_dom"/>
</dbReference>
<feature type="transmembrane region" description="Helical" evidence="6">
    <location>
        <begin position="556"/>
        <end position="576"/>
    </location>
</feature>
<dbReference type="SUPFAM" id="SSF103473">
    <property type="entry name" value="MFS general substrate transporter"/>
    <property type="match status" value="1"/>
</dbReference>
<evidence type="ECO:0000256" key="2">
    <source>
        <dbReference type="ARBA" id="ARBA00022692"/>
    </source>
</evidence>
<evidence type="ECO:0000259" key="7">
    <source>
        <dbReference type="PROSITE" id="PS50850"/>
    </source>
</evidence>
<feature type="transmembrane region" description="Helical" evidence="6">
    <location>
        <begin position="243"/>
        <end position="263"/>
    </location>
</feature>
<dbReference type="AlphaFoldDB" id="A0A9P4QH07"/>
<feature type="region of interest" description="Disordered" evidence="5">
    <location>
        <begin position="27"/>
        <end position="70"/>
    </location>
</feature>
<dbReference type="GO" id="GO:0015244">
    <property type="term" value="F:fluconazole transmembrane transporter activity"/>
    <property type="evidence" value="ECO:0007669"/>
    <property type="project" value="TreeGrafter"/>
</dbReference>
<keyword evidence="4 6" id="KW-0472">Membrane</keyword>
<feature type="transmembrane region" description="Helical" evidence="6">
    <location>
        <begin position="486"/>
        <end position="511"/>
    </location>
</feature>
<evidence type="ECO:0000256" key="4">
    <source>
        <dbReference type="ARBA" id="ARBA00023136"/>
    </source>
</evidence>
<evidence type="ECO:0000313" key="8">
    <source>
        <dbReference type="EMBL" id="KAF2727128.1"/>
    </source>
</evidence>
<gene>
    <name evidence="8" type="ORF">EJ04DRAFT_557584</name>
</gene>
<feature type="transmembrane region" description="Helical" evidence="6">
    <location>
        <begin position="380"/>
        <end position="399"/>
    </location>
</feature>